<feature type="active site" description="Proton donor/acceptor" evidence="3">
    <location>
        <position position="133"/>
    </location>
</feature>
<feature type="active site" description="Proton donor/acceptor" evidence="3">
    <location>
        <position position="231"/>
    </location>
</feature>
<dbReference type="PIRSF" id="PIRSF006241">
    <property type="entry name" value="HyI"/>
    <property type="match status" value="1"/>
</dbReference>
<dbReference type="PANTHER" id="PTHR43489:SF3">
    <property type="entry name" value="XYLOSE ISOMERASE DOMAIN PROTEIN TIM BARREL"/>
    <property type="match status" value="1"/>
</dbReference>
<dbReference type="InterPro" id="IPR013022">
    <property type="entry name" value="Xyl_isomerase-like_TIM-brl"/>
</dbReference>
<dbReference type="Pfam" id="PF01261">
    <property type="entry name" value="AP_endonuc_2"/>
    <property type="match status" value="1"/>
</dbReference>
<comment type="similarity">
    <text evidence="2">Belongs to the hyi family.</text>
</comment>
<evidence type="ECO:0000256" key="1">
    <source>
        <dbReference type="ARBA" id="ARBA00023235"/>
    </source>
</evidence>
<reference evidence="5" key="2">
    <citation type="journal article" date="2021" name="PeerJ">
        <title>Extensive microbial diversity within the chicken gut microbiome revealed by metagenomics and culture.</title>
        <authorList>
            <person name="Gilroy R."/>
            <person name="Ravi A."/>
            <person name="Getino M."/>
            <person name="Pursley I."/>
            <person name="Horton D.L."/>
            <person name="Alikhan N.F."/>
            <person name="Baker D."/>
            <person name="Gharbi K."/>
            <person name="Hall N."/>
            <person name="Watson M."/>
            <person name="Adriaenssens E.M."/>
            <person name="Foster-Nyarko E."/>
            <person name="Jarju S."/>
            <person name="Secka A."/>
            <person name="Antonio M."/>
            <person name="Oren A."/>
            <person name="Chaudhuri R.R."/>
            <person name="La Ragione R."/>
            <person name="Hildebrand F."/>
            <person name="Pallen M.J."/>
        </authorList>
    </citation>
    <scope>NUCLEOTIDE SEQUENCE</scope>
    <source>
        <strain evidence="5">CHK183-6373</strain>
    </source>
</reference>
<keyword evidence="1 2" id="KW-0413">Isomerase</keyword>
<accession>A0A9D1TD16</accession>
<dbReference type="InterPro" id="IPR036237">
    <property type="entry name" value="Xyl_isomerase-like_sf"/>
</dbReference>
<evidence type="ECO:0000313" key="5">
    <source>
        <dbReference type="EMBL" id="HIV27357.1"/>
    </source>
</evidence>
<dbReference type="Proteomes" id="UP000886884">
    <property type="component" value="Unassembled WGS sequence"/>
</dbReference>
<dbReference type="InterPro" id="IPR026040">
    <property type="entry name" value="HyI-like"/>
</dbReference>
<evidence type="ECO:0000256" key="3">
    <source>
        <dbReference type="PIRSR" id="PIRSR006241-50"/>
    </source>
</evidence>
<dbReference type="InterPro" id="IPR050417">
    <property type="entry name" value="Sugar_Epim/Isomerase"/>
</dbReference>
<feature type="domain" description="Xylose isomerase-like TIM barrel" evidence="4">
    <location>
        <begin position="20"/>
        <end position="243"/>
    </location>
</feature>
<dbReference type="AlphaFoldDB" id="A0A9D1TD16"/>
<dbReference type="Gene3D" id="3.20.20.150">
    <property type="entry name" value="Divalent-metal-dependent TIM barrel enzymes"/>
    <property type="match status" value="1"/>
</dbReference>
<name>A0A9D1TD16_9FIRM</name>
<sequence length="250" mass="27903">MRICIPVPCFFGKMDFCEAIAKIAQLGFDAAETYNWKSLDLDAVRNACEQSGVELLSMCTTEFNMTNPAKREDWLNGLKESCAAAKRVGASKLITQVGADTGEERARQHDSIVAALKQAKPILEDSGVTIMIEPLNIYVNHPGYYLWSSREAFEIIHEVDHPLVKVVYDIYHQQVMEGNIIPSITQNLDCIAHLHSAGHPGRHELQFGENDYKVIFAAVDKAGYTGACGLEYGPTMDSVESLKEFRRIYL</sequence>
<protein>
    <submittedName>
        <fullName evidence="5">TIM barrel protein</fullName>
    </submittedName>
</protein>
<comment type="caution">
    <text evidence="5">The sequence shown here is derived from an EMBL/GenBank/DDBJ whole genome shotgun (WGS) entry which is preliminary data.</text>
</comment>
<reference evidence="5" key="1">
    <citation type="submission" date="2020-10" db="EMBL/GenBank/DDBJ databases">
        <authorList>
            <person name="Gilroy R."/>
        </authorList>
    </citation>
    <scope>NUCLEOTIDE SEQUENCE</scope>
    <source>
        <strain evidence="5">CHK183-6373</strain>
    </source>
</reference>
<dbReference type="EMBL" id="DVOT01000092">
    <property type="protein sequence ID" value="HIV27357.1"/>
    <property type="molecule type" value="Genomic_DNA"/>
</dbReference>
<dbReference type="PANTHER" id="PTHR43489">
    <property type="entry name" value="ISOMERASE"/>
    <property type="match status" value="1"/>
</dbReference>
<dbReference type="GO" id="GO:0016853">
    <property type="term" value="F:isomerase activity"/>
    <property type="evidence" value="ECO:0007669"/>
    <property type="project" value="UniProtKB-KW"/>
</dbReference>
<dbReference type="SUPFAM" id="SSF51658">
    <property type="entry name" value="Xylose isomerase-like"/>
    <property type="match status" value="1"/>
</dbReference>
<evidence type="ECO:0000313" key="6">
    <source>
        <dbReference type="Proteomes" id="UP000886884"/>
    </source>
</evidence>
<proteinExistence type="inferred from homology"/>
<evidence type="ECO:0000256" key="2">
    <source>
        <dbReference type="PIRNR" id="PIRNR006241"/>
    </source>
</evidence>
<organism evidence="5 6">
    <name type="scientific">Candidatus Ornithocaccomicrobium faecavium</name>
    <dbReference type="NCBI Taxonomy" id="2840890"/>
    <lineage>
        <taxon>Bacteria</taxon>
        <taxon>Bacillati</taxon>
        <taxon>Bacillota</taxon>
        <taxon>Clostridia</taxon>
        <taxon>Candidatus Ornithocaccomicrobium</taxon>
    </lineage>
</organism>
<evidence type="ECO:0000259" key="4">
    <source>
        <dbReference type="Pfam" id="PF01261"/>
    </source>
</evidence>
<gene>
    <name evidence="5" type="ORF">IAA64_05280</name>
</gene>